<protein>
    <submittedName>
        <fullName evidence="3">FtsZ-localized protein C</fullName>
    </submittedName>
</protein>
<sequence>MTHPGSRRSAGVGTVNRIHARLAARARIETAFIFYPDPRGFGPVERGKALMAGDFLFAGTEISAPETDPDAAPWRVEVPDAGFSDAVQGFDWLEDLAALGDKPARLRAQGWMRDWIDLYGRGGGPGWTPLLTGRRLLRCINHSQFLMRKASAEDSAAISTSLGRQVLFLGRRWHKVPPGLPRVEALTGLLCAALSLHGAEGFVAPAQTGLESAIADLVTADGTLASRNPEDLLKVFTLLIWALTALEEADSPALPGHLAAIRAIAPVLRTLRHSDGTLARFQGGERGVNGRLDRMLAASGVSLPSPQGRAMGFARLGAGRVSVILDAAPPARGREGAHAHASTLAMEITSGRRPLVVSCGSGEGMSADWQRAGRSTPSHSTLILDGKSSSQFATRSDGFAHMPRHVQAEITTSPEGTRLEASHDGYVRDYGLTHARLLDLSFDGRAMGGEDMLLALADRDKKRFDRAGGQAADLGIPYKIRFHLHPEVEAAPDADDGALRLTLPSGETWLFRYDGQAGQEVEASVFLEKGRIRPRSCKQLVLSGRAMGYATRIRWSFAKAPNMPVATRDLAGIEADDLKMPELF</sequence>
<dbReference type="Proteomes" id="UP000283786">
    <property type="component" value="Chromosome"/>
</dbReference>
<comment type="subcellular location">
    <subcellularLocation>
        <location evidence="1">Cell envelope</location>
    </subcellularLocation>
</comment>
<dbReference type="KEGG" id="palw:PSAL_028990"/>
<accession>A0A418SG52</accession>
<proteinExistence type="predicted"/>
<dbReference type="Gene3D" id="2.70.98.70">
    <property type="match status" value="1"/>
</dbReference>
<keyword evidence="4" id="KW-1185">Reference proteome</keyword>
<dbReference type="Pfam" id="PF07940">
    <property type="entry name" value="Hepar_II_III_C"/>
    <property type="match status" value="1"/>
</dbReference>
<evidence type="ECO:0000313" key="4">
    <source>
        <dbReference type="Proteomes" id="UP000283786"/>
    </source>
</evidence>
<evidence type="ECO:0000256" key="1">
    <source>
        <dbReference type="ARBA" id="ARBA00004196"/>
    </source>
</evidence>
<dbReference type="OrthoDB" id="9787373at2"/>
<gene>
    <name evidence="3" type="primary">fzlC</name>
    <name evidence="3" type="ORF">PSAL_028990</name>
</gene>
<name>A0A418SG52_9RHOB</name>
<dbReference type="GO" id="GO:0016829">
    <property type="term" value="F:lyase activity"/>
    <property type="evidence" value="ECO:0007669"/>
    <property type="project" value="InterPro"/>
</dbReference>
<reference evidence="3 4" key="1">
    <citation type="submission" date="2020-08" db="EMBL/GenBank/DDBJ databases">
        <title>Genome sequence of Rhodobacteraceae bacterium Lw-13e.</title>
        <authorList>
            <person name="Poehlein A."/>
            <person name="Wolter L."/>
            <person name="Daniel R."/>
            <person name="Brinkhoff T."/>
        </authorList>
    </citation>
    <scope>NUCLEOTIDE SEQUENCE [LARGE SCALE GENOMIC DNA]</scope>
    <source>
        <strain evidence="3 4">Lw-13e</strain>
    </source>
</reference>
<evidence type="ECO:0000259" key="2">
    <source>
        <dbReference type="Pfam" id="PF07940"/>
    </source>
</evidence>
<dbReference type="Gene3D" id="1.50.10.100">
    <property type="entry name" value="Chondroitin AC/alginate lyase"/>
    <property type="match status" value="1"/>
</dbReference>
<dbReference type="GO" id="GO:0030313">
    <property type="term" value="C:cell envelope"/>
    <property type="evidence" value="ECO:0007669"/>
    <property type="project" value="UniProtKB-SubCell"/>
</dbReference>
<evidence type="ECO:0000313" key="3">
    <source>
        <dbReference type="EMBL" id="QPM91644.1"/>
    </source>
</evidence>
<dbReference type="EMBL" id="CP060436">
    <property type="protein sequence ID" value="QPM91644.1"/>
    <property type="molecule type" value="Genomic_DNA"/>
</dbReference>
<dbReference type="InterPro" id="IPR008929">
    <property type="entry name" value="Chondroitin_lyas"/>
</dbReference>
<dbReference type="AlphaFoldDB" id="A0A418SG52"/>
<dbReference type="InterPro" id="IPR012480">
    <property type="entry name" value="Hepar_II_III_C"/>
</dbReference>
<organism evidence="3 4">
    <name type="scientific">Pseudooceanicola algae</name>
    <dbReference type="NCBI Taxonomy" id="1537215"/>
    <lineage>
        <taxon>Bacteria</taxon>
        <taxon>Pseudomonadati</taxon>
        <taxon>Pseudomonadota</taxon>
        <taxon>Alphaproteobacteria</taxon>
        <taxon>Rhodobacterales</taxon>
        <taxon>Paracoccaceae</taxon>
        <taxon>Pseudooceanicola</taxon>
    </lineage>
</organism>
<feature type="domain" description="Heparinase II/III-like C-terminal" evidence="2">
    <location>
        <begin position="304"/>
        <end position="556"/>
    </location>
</feature>